<comment type="similarity">
    <text evidence="1">Belongs to the CC2D1 family.</text>
</comment>
<dbReference type="PhylomeDB" id="A0A091WI80"/>
<dbReference type="InterPro" id="IPR039725">
    <property type="entry name" value="CC2D1A/B"/>
</dbReference>
<feature type="domain" description="C2" evidence="6">
    <location>
        <begin position="655"/>
        <end position="789"/>
    </location>
</feature>
<dbReference type="InterPro" id="IPR037772">
    <property type="entry name" value="C2_Freud"/>
</dbReference>
<dbReference type="SUPFAM" id="SSF49562">
    <property type="entry name" value="C2 domain (Calcium/lipid-binding domain, CaLB)"/>
    <property type="match status" value="1"/>
</dbReference>
<dbReference type="PROSITE" id="PS50004">
    <property type="entry name" value="C2"/>
    <property type="match status" value="1"/>
</dbReference>
<evidence type="ECO:0000313" key="7">
    <source>
        <dbReference type="EMBL" id="KFR14840.1"/>
    </source>
</evidence>
<feature type="non-terminal residue" evidence="7">
    <location>
        <position position="828"/>
    </location>
</feature>
<feature type="region of interest" description="Disordered" evidence="5">
    <location>
        <begin position="431"/>
        <end position="502"/>
    </location>
</feature>
<feature type="compositionally biased region" description="Polar residues" evidence="5">
    <location>
        <begin position="202"/>
        <end position="212"/>
    </location>
</feature>
<evidence type="ECO:0000256" key="5">
    <source>
        <dbReference type="SAM" id="MobiDB-lite"/>
    </source>
</evidence>
<dbReference type="InterPro" id="IPR000008">
    <property type="entry name" value="C2_dom"/>
</dbReference>
<dbReference type="AlphaFoldDB" id="A0A091WI80"/>
<proteinExistence type="inferred from homology"/>
<dbReference type="GO" id="GO:0001227">
    <property type="term" value="F:DNA-binding transcription repressor activity, RNA polymerase II-specific"/>
    <property type="evidence" value="ECO:0007669"/>
    <property type="project" value="InterPro"/>
</dbReference>
<evidence type="ECO:0000259" key="6">
    <source>
        <dbReference type="PROSITE" id="PS50004"/>
    </source>
</evidence>
<dbReference type="FunFam" id="2.60.40.150:FF:000104">
    <property type="entry name" value="coiled-coil and C2 domain-containing protein 1B"/>
    <property type="match status" value="1"/>
</dbReference>
<dbReference type="InterPro" id="IPR006608">
    <property type="entry name" value="CC2D1A/B_DM14"/>
</dbReference>
<sequence>QLGLFVDFNPEEMLLSAEEGGDDGDLEAELAAITGAKVKEGKSKPKGKTPLPMDHIEKMAAECMKDLNEDEEEEADDEDLEKDTDLLAELQEVLGVEGETGSCEDEMIAVEPSAAEPENEQPELQPQVGRASCSWHELQQTIEKRIANYRTAISNAKESGESAKIRRYERGLKMLETMLAAVKKGKKINEEEIPPPVATGKKSLQSHAASSPTMETGMPILHAACKSQHCFILTGLQNNSTRAILLMRQKEYKLAALKAKQQGDLEKAKEYMKTGKKFNVVLEALDSGQPIDLQNMPPSPQGKAHLAETLSEVSLCYNGIFLHLTAKLLRIIGDHLASLQQPKTVLDALQQRLEKYKSAAAQAKASGDDRKGRMHERIAKQYQDAIRAHKAGRKVNFSELPVPPGFPPLPGVAAADGDSTIAAVLESASKLADMEENEEEEENEPLTQAPVAKKPAQLPGKPTQAVKPITVPSAVAEEESSPEHVQRAPSPATPDKAGSMDHLPPAAREQLEFLENRKKQYMKAAVKAKKENNLEQAKMYLRTAKSFDLKIEQAKRGKPVDISKLPSPPTDDEGDFIFIHHEDVRLSQKADEVYAQLLKLLKDQHERCMQYSKQFMHLGNVAETTRFEKLAQGCKKDMDILQLARAQGMDPPSHHFEERTFKMIRIFSELNSTEMHLLIVRGINLPAPPGVSPRDLDAFVKFEFQYPSAEQPQKSKTPVINNNNSPEYNQLFKLNINRNHRGFRRAIRSKGIKFEVFHKGSFFRSDKQVGTAHLKLEKLESECEVREIIEIFDGRKPTGGKLEVKVRLREPLSGQDLQTITENWLVLE</sequence>
<feature type="compositionally biased region" description="Acidic residues" evidence="5">
    <location>
        <begin position="434"/>
        <end position="444"/>
    </location>
</feature>
<feature type="non-terminal residue" evidence="7">
    <location>
        <position position="1"/>
    </location>
</feature>
<organism evidence="7 8">
    <name type="scientific">Opisthocomus hoazin</name>
    <name type="common">Hoatzin</name>
    <name type="synonym">Phasianus hoazin</name>
    <dbReference type="NCBI Taxonomy" id="30419"/>
    <lineage>
        <taxon>Eukaryota</taxon>
        <taxon>Metazoa</taxon>
        <taxon>Chordata</taxon>
        <taxon>Craniata</taxon>
        <taxon>Vertebrata</taxon>
        <taxon>Euteleostomi</taxon>
        <taxon>Archelosauria</taxon>
        <taxon>Archosauria</taxon>
        <taxon>Dinosauria</taxon>
        <taxon>Saurischia</taxon>
        <taxon>Theropoda</taxon>
        <taxon>Coelurosauria</taxon>
        <taxon>Aves</taxon>
        <taxon>Neognathae</taxon>
        <taxon>Neoaves</taxon>
        <taxon>Opisthocomiformes</taxon>
        <taxon>Opisthocomidae</taxon>
        <taxon>Opisthocomus</taxon>
    </lineage>
</organism>
<dbReference type="Pfam" id="PF00168">
    <property type="entry name" value="C2"/>
    <property type="match status" value="1"/>
</dbReference>
<evidence type="ECO:0000313" key="8">
    <source>
        <dbReference type="Proteomes" id="UP000053605"/>
    </source>
</evidence>
<dbReference type="CDD" id="cd08690">
    <property type="entry name" value="C2_Freud-1"/>
    <property type="match status" value="1"/>
</dbReference>
<dbReference type="Gene3D" id="2.60.40.150">
    <property type="entry name" value="C2 domain"/>
    <property type="match status" value="1"/>
</dbReference>
<evidence type="ECO:0000256" key="4">
    <source>
        <dbReference type="SAM" id="Coils"/>
    </source>
</evidence>
<dbReference type="PANTHER" id="PTHR13076:SF5">
    <property type="entry name" value="COILED-COIL AND C2 DOMAIN-CONTAINING PROTEIN 1B"/>
    <property type="match status" value="1"/>
</dbReference>
<evidence type="ECO:0000256" key="3">
    <source>
        <dbReference type="ARBA" id="ARBA00068693"/>
    </source>
</evidence>
<dbReference type="PANTHER" id="PTHR13076">
    <property type="entry name" value="COILED-COIL AND C2 DOMAIN-CONTAINING PROTEIN 1-LIKE"/>
    <property type="match status" value="1"/>
</dbReference>
<dbReference type="SMART" id="SM00239">
    <property type="entry name" value="C2"/>
    <property type="match status" value="1"/>
</dbReference>
<keyword evidence="8" id="KW-1185">Reference proteome</keyword>
<evidence type="ECO:0000256" key="1">
    <source>
        <dbReference type="ARBA" id="ARBA00010672"/>
    </source>
</evidence>
<feature type="coiled-coil region" evidence="4">
    <location>
        <begin position="53"/>
        <end position="81"/>
    </location>
</feature>
<accession>A0A091WI80</accession>
<reference evidence="7 8" key="1">
    <citation type="submission" date="2014-04" db="EMBL/GenBank/DDBJ databases">
        <title>Genome evolution of avian class.</title>
        <authorList>
            <person name="Zhang G."/>
            <person name="Li C."/>
        </authorList>
    </citation>
    <scope>NUCLEOTIDE SEQUENCE [LARGE SCALE GENOMIC DNA]</scope>
    <source>
        <strain evidence="7">BGI_N306</strain>
    </source>
</reference>
<dbReference type="InterPro" id="IPR035892">
    <property type="entry name" value="C2_domain_sf"/>
</dbReference>
<feature type="region of interest" description="Disordered" evidence="5">
    <location>
        <begin position="192"/>
        <end position="212"/>
    </location>
</feature>
<name>A0A091WI80_OPIHO</name>
<dbReference type="STRING" id="30419.A0A091WI80"/>
<dbReference type="EMBL" id="KK735546">
    <property type="protein sequence ID" value="KFR14840.1"/>
    <property type="molecule type" value="Genomic_DNA"/>
</dbReference>
<gene>
    <name evidence="7" type="ORF">N306_07538</name>
</gene>
<keyword evidence="2 4" id="KW-0175">Coiled coil</keyword>
<dbReference type="SMART" id="SM00685">
    <property type="entry name" value="DM14"/>
    <property type="match status" value="4"/>
</dbReference>
<evidence type="ECO:0000256" key="2">
    <source>
        <dbReference type="ARBA" id="ARBA00023054"/>
    </source>
</evidence>
<protein>
    <recommendedName>
        <fullName evidence="3">Coiled-coil and C2 domain-containing protein 1B</fullName>
    </recommendedName>
</protein>
<dbReference type="Proteomes" id="UP000053605">
    <property type="component" value="Unassembled WGS sequence"/>
</dbReference>
<dbReference type="Pfam" id="PF21528">
    <property type="entry name" value="CC2D1A-B_DM14"/>
    <property type="match status" value="4"/>
</dbReference>